<dbReference type="Proteomes" id="UP000335636">
    <property type="component" value="Unassembled WGS sequence"/>
</dbReference>
<evidence type="ECO:0000313" key="1">
    <source>
        <dbReference type="EMBL" id="KAF7467333.1"/>
    </source>
</evidence>
<accession>A0A5E4BKA5</accession>
<gene>
    <name evidence="1" type="ORF">GHT09_001219</name>
    <name evidence="2" type="ORF">MONAX_5E018212</name>
</gene>
<proteinExistence type="predicted"/>
<keyword evidence="3" id="KW-1185">Reference proteome</keyword>
<dbReference type="EMBL" id="CABDUW010000458">
    <property type="protein sequence ID" value="VTJ69369.1"/>
    <property type="molecule type" value="Genomic_DNA"/>
</dbReference>
<evidence type="ECO:0000313" key="2">
    <source>
        <dbReference type="EMBL" id="VTJ69369.1"/>
    </source>
</evidence>
<reference evidence="2 3" key="1">
    <citation type="submission" date="2019-04" db="EMBL/GenBank/DDBJ databases">
        <authorList>
            <person name="Alioto T."/>
            <person name="Alioto T."/>
        </authorList>
    </citation>
    <scope>NUCLEOTIDE SEQUENCE [LARGE SCALE GENOMIC DNA]</scope>
</reference>
<dbReference type="EMBL" id="WJEC01007804">
    <property type="protein sequence ID" value="KAF7467333.1"/>
    <property type="molecule type" value="Genomic_DNA"/>
</dbReference>
<organism evidence="2 3">
    <name type="scientific">Marmota monax</name>
    <name type="common">Woodchuck</name>
    <dbReference type="NCBI Taxonomy" id="9995"/>
    <lineage>
        <taxon>Eukaryota</taxon>
        <taxon>Metazoa</taxon>
        <taxon>Chordata</taxon>
        <taxon>Craniata</taxon>
        <taxon>Vertebrata</taxon>
        <taxon>Euteleostomi</taxon>
        <taxon>Mammalia</taxon>
        <taxon>Eutheria</taxon>
        <taxon>Euarchontoglires</taxon>
        <taxon>Glires</taxon>
        <taxon>Rodentia</taxon>
        <taxon>Sciuromorpha</taxon>
        <taxon>Sciuridae</taxon>
        <taxon>Xerinae</taxon>
        <taxon>Marmotini</taxon>
        <taxon>Marmota</taxon>
    </lineage>
</organism>
<dbReference type="Proteomes" id="UP000662637">
    <property type="component" value="Unassembled WGS sequence"/>
</dbReference>
<dbReference type="AlphaFoldDB" id="A0A5E4BKA5"/>
<sequence>MVLINRAFFPPFLLQEGPGSLWTAPTMLGPVELAAQTLESTVTVGTTCVVTPKASSLPLPSLDEALPASWLSVCVSLPLHAVGMTWTRHLGSYRRVLRPFYR</sequence>
<evidence type="ECO:0000313" key="3">
    <source>
        <dbReference type="Proteomes" id="UP000335636"/>
    </source>
</evidence>
<protein>
    <submittedName>
        <fullName evidence="2">Uncharacterized protein</fullName>
    </submittedName>
</protein>
<reference evidence="1" key="2">
    <citation type="submission" date="2020-08" db="EMBL/GenBank/DDBJ databases">
        <authorList>
            <person name="Shumante A."/>
            <person name="Zimin A.V."/>
            <person name="Puiu D."/>
            <person name="Salzberg S.L."/>
        </authorList>
    </citation>
    <scope>NUCLEOTIDE SEQUENCE</scope>
    <source>
        <strain evidence="1">WC2-LM</strain>
        <tissue evidence="1">Liver</tissue>
    </source>
</reference>
<name>A0A5E4BKA5_MARMO</name>